<evidence type="ECO:0000256" key="6">
    <source>
        <dbReference type="ARBA" id="ARBA00022694"/>
    </source>
</evidence>
<dbReference type="PANTHER" id="PTHR45846">
    <property type="entry name" value="TRNA-DIHYDROURIDINE(47) SYNTHASE [NAD(P)(+)]-LIKE"/>
    <property type="match status" value="1"/>
</dbReference>
<keyword evidence="6 12" id="KW-0819">tRNA processing</keyword>
<dbReference type="EMBL" id="SPKJ01000011">
    <property type="protein sequence ID" value="MYZ47221.1"/>
    <property type="molecule type" value="Genomic_DNA"/>
</dbReference>
<evidence type="ECO:0000256" key="1">
    <source>
        <dbReference type="ARBA" id="ARBA00001917"/>
    </source>
</evidence>
<comment type="cofactor">
    <cofactor evidence="1 12 14">
        <name>FMN</name>
        <dbReference type="ChEBI" id="CHEBI:58210"/>
    </cofactor>
</comment>
<evidence type="ECO:0000256" key="4">
    <source>
        <dbReference type="ARBA" id="ARBA00022630"/>
    </source>
</evidence>
<dbReference type="GO" id="GO:0050660">
    <property type="term" value="F:flavin adenine dinucleotide binding"/>
    <property type="evidence" value="ECO:0007669"/>
    <property type="project" value="InterPro"/>
</dbReference>
<dbReference type="GO" id="GO:0000049">
    <property type="term" value="F:tRNA binding"/>
    <property type="evidence" value="ECO:0007669"/>
    <property type="project" value="UniProtKB-KW"/>
</dbReference>
<comment type="similarity">
    <text evidence="12">Belongs to the dus family.</text>
</comment>
<keyword evidence="3" id="KW-0820">tRNA-binding</keyword>
<evidence type="ECO:0000256" key="3">
    <source>
        <dbReference type="ARBA" id="ARBA00022555"/>
    </source>
</evidence>
<gene>
    <name evidence="16" type="primary">dusB</name>
    <name evidence="16" type="ORF">E4O86_05785</name>
</gene>
<dbReference type="GO" id="GO:0017150">
    <property type="term" value="F:tRNA dihydrouridine synthase activity"/>
    <property type="evidence" value="ECO:0007669"/>
    <property type="project" value="InterPro"/>
</dbReference>
<feature type="domain" description="DUS-like FMN-binding" evidence="15">
    <location>
        <begin position="28"/>
        <end position="306"/>
    </location>
</feature>
<evidence type="ECO:0000256" key="14">
    <source>
        <dbReference type="PIRSR" id="PIRSR006621-2"/>
    </source>
</evidence>
<dbReference type="CDD" id="cd02801">
    <property type="entry name" value="DUS_like_FMN"/>
    <property type="match status" value="1"/>
</dbReference>
<accession>A0A964T2H0</accession>
<keyword evidence="8" id="KW-0694">RNA-binding</keyword>
<name>A0A964T2H0_9HYPH</name>
<dbReference type="InterPro" id="IPR004652">
    <property type="entry name" value="DusB-like"/>
</dbReference>
<dbReference type="InterPro" id="IPR018517">
    <property type="entry name" value="tRNA_hU_synthase_CS"/>
</dbReference>
<evidence type="ECO:0000256" key="8">
    <source>
        <dbReference type="ARBA" id="ARBA00022884"/>
    </source>
</evidence>
<comment type="catalytic activity">
    <reaction evidence="11">
        <text>a 5,6-dihydrouridine in tRNA + NAD(+) = a uridine in tRNA + NADH + H(+)</text>
        <dbReference type="Rhea" id="RHEA:54452"/>
        <dbReference type="Rhea" id="RHEA-COMP:13339"/>
        <dbReference type="Rhea" id="RHEA-COMP:13887"/>
        <dbReference type="ChEBI" id="CHEBI:15378"/>
        <dbReference type="ChEBI" id="CHEBI:57540"/>
        <dbReference type="ChEBI" id="CHEBI:57945"/>
        <dbReference type="ChEBI" id="CHEBI:65315"/>
        <dbReference type="ChEBI" id="CHEBI:74443"/>
    </reaction>
</comment>
<dbReference type="AlphaFoldDB" id="A0A964T2H0"/>
<keyword evidence="9 12" id="KW-0560">Oxidoreductase</keyword>
<dbReference type="RefSeq" id="WP_161139569.1">
    <property type="nucleotide sequence ID" value="NZ_SPKJ01000011.1"/>
</dbReference>
<evidence type="ECO:0000256" key="5">
    <source>
        <dbReference type="ARBA" id="ARBA00022643"/>
    </source>
</evidence>
<comment type="catalytic activity">
    <reaction evidence="10">
        <text>a 5,6-dihydrouridine in tRNA + NADP(+) = a uridine in tRNA + NADPH + H(+)</text>
        <dbReference type="Rhea" id="RHEA:23624"/>
        <dbReference type="Rhea" id="RHEA-COMP:13339"/>
        <dbReference type="Rhea" id="RHEA-COMP:13887"/>
        <dbReference type="ChEBI" id="CHEBI:15378"/>
        <dbReference type="ChEBI" id="CHEBI:57783"/>
        <dbReference type="ChEBI" id="CHEBI:58349"/>
        <dbReference type="ChEBI" id="CHEBI:65315"/>
        <dbReference type="ChEBI" id="CHEBI:74443"/>
    </reaction>
</comment>
<comment type="caution">
    <text evidence="16">The sequence shown here is derived from an EMBL/GenBank/DDBJ whole genome shotgun (WGS) entry which is preliminary data.</text>
</comment>
<evidence type="ECO:0000256" key="12">
    <source>
        <dbReference type="PIRNR" id="PIRNR006621"/>
    </source>
</evidence>
<dbReference type="Proteomes" id="UP000773614">
    <property type="component" value="Unassembled WGS sequence"/>
</dbReference>
<dbReference type="PIRSF" id="PIRSF006621">
    <property type="entry name" value="Dus"/>
    <property type="match status" value="1"/>
</dbReference>
<feature type="binding site" evidence="14">
    <location>
        <position position="152"/>
    </location>
    <ligand>
        <name>FMN</name>
        <dbReference type="ChEBI" id="CHEBI:58210"/>
    </ligand>
</feature>
<dbReference type="InterPro" id="IPR035587">
    <property type="entry name" value="DUS-like_FMN-bd"/>
</dbReference>
<dbReference type="NCBIfam" id="TIGR00737">
    <property type="entry name" value="nifR3_yhdG"/>
    <property type="match status" value="1"/>
</dbReference>
<proteinExistence type="inferred from homology"/>
<feature type="binding site" evidence="14">
    <location>
        <position position="83"/>
    </location>
    <ligand>
        <name>FMN</name>
        <dbReference type="ChEBI" id="CHEBI:58210"/>
    </ligand>
</feature>
<evidence type="ECO:0000256" key="10">
    <source>
        <dbReference type="ARBA" id="ARBA00048205"/>
    </source>
</evidence>
<feature type="binding site" evidence="14">
    <location>
        <begin position="237"/>
        <end position="238"/>
    </location>
    <ligand>
        <name>FMN</name>
        <dbReference type="ChEBI" id="CHEBI:58210"/>
    </ligand>
</feature>
<evidence type="ECO:0000256" key="13">
    <source>
        <dbReference type="PIRSR" id="PIRSR006621-1"/>
    </source>
</evidence>
<feature type="active site" description="Proton donor" evidence="13">
    <location>
        <position position="113"/>
    </location>
</feature>
<keyword evidence="17" id="KW-1185">Reference proteome</keyword>
<dbReference type="Gene3D" id="1.10.1200.80">
    <property type="entry name" value="Putative flavin oxidoreducatase, domain 2"/>
    <property type="match status" value="1"/>
</dbReference>
<dbReference type="InterPro" id="IPR013785">
    <property type="entry name" value="Aldolase_TIM"/>
</dbReference>
<evidence type="ECO:0000256" key="9">
    <source>
        <dbReference type="ARBA" id="ARBA00023002"/>
    </source>
</evidence>
<keyword evidence="7" id="KW-0521">NADP</keyword>
<keyword evidence="4 12" id="KW-0285">Flavoprotein</keyword>
<dbReference type="Pfam" id="PF01207">
    <property type="entry name" value="Dus"/>
    <property type="match status" value="1"/>
</dbReference>
<keyword evidence="14" id="KW-0547">Nucleotide-binding</keyword>
<comment type="function">
    <text evidence="2 12">Catalyzes the synthesis of 5,6-dihydrouridine (D), a modified base found in the D-loop of most tRNAs, via the reduction of the C5-C6 double bond in target uridines.</text>
</comment>
<dbReference type="Gene3D" id="3.20.20.70">
    <property type="entry name" value="Aldolase class I"/>
    <property type="match status" value="1"/>
</dbReference>
<evidence type="ECO:0000313" key="17">
    <source>
        <dbReference type="Proteomes" id="UP000773614"/>
    </source>
</evidence>
<evidence type="ECO:0000256" key="7">
    <source>
        <dbReference type="ARBA" id="ARBA00022857"/>
    </source>
</evidence>
<protein>
    <recommendedName>
        <fullName evidence="12">tRNA-dihydrouridine synthase</fullName>
        <ecNumber evidence="12">1.3.1.-</ecNumber>
    </recommendedName>
</protein>
<sequence>MKFCSVGPSNFKEPLRIGTVEVPNRAFLAPMSGVTDLPLRRIAARYGAGLVISEMVACEASGRLTEEARLRAEGEGIAVHVVQLSGREPEAMAEGVRVAEASGARIVDINMGCPAKRVTTGYAGSALMRDMDRALRIIDAVVGAASVPVTLKMRLGWDEASINAPELAARAEAAGIALVTVHGRTRCQFYEGRADWRAIRAVKEAVSIPVIANGDAASLVDAKAMIAASGADGVMIGRGACGRPWIVGQIGAALAGRPPRPAPTGPERADLVVGHYRAILSHYGARVGVRAARKHIGWYFDRLPQPVAPDMRRAALTSECGDEVARILADALGTSYLEAA</sequence>
<dbReference type="PROSITE" id="PS01136">
    <property type="entry name" value="UPF0034"/>
    <property type="match status" value="1"/>
</dbReference>
<evidence type="ECO:0000256" key="2">
    <source>
        <dbReference type="ARBA" id="ARBA00002790"/>
    </source>
</evidence>
<dbReference type="PANTHER" id="PTHR45846:SF1">
    <property type="entry name" value="TRNA-DIHYDROURIDINE(47) SYNTHASE [NAD(P)(+)]-LIKE"/>
    <property type="match status" value="1"/>
</dbReference>
<organism evidence="16 17">
    <name type="scientific">Propylenella binzhouense</name>
    <dbReference type="NCBI Taxonomy" id="2555902"/>
    <lineage>
        <taxon>Bacteria</taxon>
        <taxon>Pseudomonadati</taxon>
        <taxon>Pseudomonadota</taxon>
        <taxon>Alphaproteobacteria</taxon>
        <taxon>Hyphomicrobiales</taxon>
        <taxon>Propylenellaceae</taxon>
        <taxon>Propylenella</taxon>
    </lineage>
</organism>
<feature type="binding site" evidence="14">
    <location>
        <position position="182"/>
    </location>
    <ligand>
        <name>FMN</name>
        <dbReference type="ChEBI" id="CHEBI:58210"/>
    </ligand>
</feature>
<dbReference type="OrthoDB" id="9764501at2"/>
<evidence type="ECO:0000256" key="11">
    <source>
        <dbReference type="ARBA" id="ARBA00048802"/>
    </source>
</evidence>
<dbReference type="InterPro" id="IPR001269">
    <property type="entry name" value="DUS_fam"/>
</dbReference>
<dbReference type="EC" id="1.3.1.-" evidence="12"/>
<keyword evidence="5 12" id="KW-0288">FMN</keyword>
<dbReference type="InterPro" id="IPR024036">
    <property type="entry name" value="tRNA-dHydroUridine_Synthase_C"/>
</dbReference>
<evidence type="ECO:0000259" key="15">
    <source>
        <dbReference type="Pfam" id="PF01207"/>
    </source>
</evidence>
<evidence type="ECO:0000313" key="16">
    <source>
        <dbReference type="EMBL" id="MYZ47221.1"/>
    </source>
</evidence>
<reference evidence="16" key="1">
    <citation type="submission" date="2019-03" db="EMBL/GenBank/DDBJ databases">
        <title>Afifella sp. nov., isolated from activated sludge.</title>
        <authorList>
            <person name="Li Q."/>
            <person name="Liu Y."/>
        </authorList>
    </citation>
    <scope>NUCLEOTIDE SEQUENCE</scope>
    <source>
        <strain evidence="16">L72</strain>
    </source>
</reference>
<dbReference type="SUPFAM" id="SSF51395">
    <property type="entry name" value="FMN-linked oxidoreductases"/>
    <property type="match status" value="1"/>
</dbReference>